<dbReference type="KEGG" id="izh:FEM41_18275"/>
<dbReference type="SUPFAM" id="SSF55811">
    <property type="entry name" value="Nudix"/>
    <property type="match status" value="1"/>
</dbReference>
<evidence type="ECO:0000313" key="8">
    <source>
        <dbReference type="Proteomes" id="UP000302163"/>
    </source>
</evidence>
<dbReference type="GO" id="GO:0008413">
    <property type="term" value="F:8-oxo-7,8-dihydroguanosine triphosphate pyrophosphatase activity"/>
    <property type="evidence" value="ECO:0007669"/>
    <property type="project" value="TreeGrafter"/>
</dbReference>
<dbReference type="PANTHER" id="PTHR43758">
    <property type="entry name" value="7,8-DIHYDRO-8-OXOGUANINE TRIPHOSPHATASE"/>
    <property type="match status" value="1"/>
</dbReference>
<dbReference type="GO" id="GO:0046872">
    <property type="term" value="F:metal ion binding"/>
    <property type="evidence" value="ECO:0007669"/>
    <property type="project" value="UniProtKB-KW"/>
</dbReference>
<proteinExistence type="inferred from homology"/>
<keyword evidence="4" id="KW-0378">Hydrolase</keyword>
<evidence type="ECO:0000313" key="7">
    <source>
        <dbReference type="EMBL" id="QCT22747.1"/>
    </source>
</evidence>
<evidence type="ECO:0000256" key="3">
    <source>
        <dbReference type="ARBA" id="ARBA00022723"/>
    </source>
</evidence>
<feature type="domain" description="Nudix hydrolase" evidence="6">
    <location>
        <begin position="22"/>
        <end position="144"/>
    </location>
</feature>
<dbReference type="GO" id="GO:0042262">
    <property type="term" value="P:DNA protection"/>
    <property type="evidence" value="ECO:0007669"/>
    <property type="project" value="TreeGrafter"/>
</dbReference>
<evidence type="ECO:0000256" key="4">
    <source>
        <dbReference type="ARBA" id="ARBA00022801"/>
    </source>
</evidence>
<evidence type="ECO:0000259" key="6">
    <source>
        <dbReference type="PROSITE" id="PS51462"/>
    </source>
</evidence>
<dbReference type="InterPro" id="IPR015797">
    <property type="entry name" value="NUDIX_hydrolase-like_dom_sf"/>
</dbReference>
<accession>A0A4V1G8D3</accession>
<evidence type="ECO:0000256" key="1">
    <source>
        <dbReference type="ARBA" id="ARBA00001946"/>
    </source>
</evidence>
<dbReference type="PANTHER" id="PTHR43758:SF2">
    <property type="entry name" value="OXIDIZED PURINE NUCLEOSIDE TRIPHOSPHATE HYDROLASE"/>
    <property type="match status" value="1"/>
</dbReference>
<evidence type="ECO:0000256" key="2">
    <source>
        <dbReference type="ARBA" id="ARBA00005582"/>
    </source>
</evidence>
<evidence type="ECO:0000256" key="5">
    <source>
        <dbReference type="ARBA" id="ARBA00022842"/>
    </source>
</evidence>
<name>A0A4V1G8D3_9ENTR</name>
<dbReference type="OrthoDB" id="9801098at2"/>
<sequence>MSLQPESYDAIEDEVSQEKAQKPIVKCAAVIIHQRSLLLTRKRGTDIFISPGGKPDAGEDHLSCLKRELQEELGVSVTNIRPFGLFLGQAAFENRPIENHVYRVEIAGQPRPCSEIEELAWVSYRQPPCAVPVGSIFRDEVMPLLYQQELIN</sequence>
<comment type="cofactor">
    <cofactor evidence="1">
        <name>Mg(2+)</name>
        <dbReference type="ChEBI" id="CHEBI:18420"/>
    </cofactor>
</comment>
<dbReference type="Proteomes" id="UP000302163">
    <property type="component" value="Chromosome"/>
</dbReference>
<dbReference type="Pfam" id="PF00293">
    <property type="entry name" value="NUDIX"/>
    <property type="match status" value="1"/>
</dbReference>
<dbReference type="InterPro" id="IPR020084">
    <property type="entry name" value="NUDIX_hydrolase_CS"/>
</dbReference>
<organism evidence="7 8">
    <name type="scientific">Jejubacter calystegiae</name>
    <dbReference type="NCBI Taxonomy" id="2579935"/>
    <lineage>
        <taxon>Bacteria</taxon>
        <taxon>Pseudomonadati</taxon>
        <taxon>Pseudomonadota</taxon>
        <taxon>Gammaproteobacteria</taxon>
        <taxon>Enterobacterales</taxon>
        <taxon>Enterobacteriaceae</taxon>
        <taxon>Jejubacter</taxon>
    </lineage>
</organism>
<dbReference type="Gene3D" id="3.90.79.10">
    <property type="entry name" value="Nucleoside Triphosphate Pyrophosphohydrolase"/>
    <property type="match status" value="1"/>
</dbReference>
<dbReference type="PROSITE" id="PS00893">
    <property type="entry name" value="NUDIX_BOX"/>
    <property type="match status" value="1"/>
</dbReference>
<reference evidence="7 8" key="1">
    <citation type="submission" date="2019-05" db="EMBL/GenBank/DDBJ databases">
        <title>Complete genome sequence of Izhakiella calystegiae KSNA2, an endophyte isolated from beach morning glory (Calystegia soldanella).</title>
        <authorList>
            <person name="Jiang L."/>
            <person name="Jeong J.C."/>
            <person name="Kim C.Y."/>
            <person name="Kim D.H."/>
            <person name="Kim S.W."/>
            <person name="Lee j."/>
        </authorList>
    </citation>
    <scope>NUCLEOTIDE SEQUENCE [LARGE SCALE GENOMIC DNA]</scope>
    <source>
        <strain evidence="7 8">KSNA2</strain>
    </source>
</reference>
<dbReference type="AlphaFoldDB" id="A0A4V1G8D3"/>
<comment type="similarity">
    <text evidence="2">Belongs to the Nudix hydrolase family.</text>
</comment>
<keyword evidence="8" id="KW-1185">Reference proteome</keyword>
<keyword evidence="5" id="KW-0460">Magnesium</keyword>
<keyword evidence="3" id="KW-0479">Metal-binding</keyword>
<dbReference type="EMBL" id="CP040428">
    <property type="protein sequence ID" value="QCT22747.1"/>
    <property type="molecule type" value="Genomic_DNA"/>
</dbReference>
<protein>
    <submittedName>
        <fullName evidence="7">NUDIX domain-containing protein</fullName>
    </submittedName>
</protein>
<dbReference type="CDD" id="cd04690">
    <property type="entry name" value="NUDIX_Hydrolase"/>
    <property type="match status" value="1"/>
</dbReference>
<dbReference type="GO" id="GO:0005737">
    <property type="term" value="C:cytoplasm"/>
    <property type="evidence" value="ECO:0007669"/>
    <property type="project" value="TreeGrafter"/>
</dbReference>
<gene>
    <name evidence="7" type="ORF">FEM41_18275</name>
</gene>
<dbReference type="InterPro" id="IPR000086">
    <property type="entry name" value="NUDIX_hydrolase_dom"/>
</dbReference>
<dbReference type="PROSITE" id="PS51462">
    <property type="entry name" value="NUDIX"/>
    <property type="match status" value="1"/>
</dbReference>